<dbReference type="InterPro" id="IPR029062">
    <property type="entry name" value="Class_I_gatase-like"/>
</dbReference>
<dbReference type="AlphaFoldDB" id="A0A2M7BUH3"/>
<sequence>METISLKTVLVFPLFVSLIFFSGCAREEQTEKTIMPRESNKKVAMLIAFTDFKDEEYFVPKEVLEKAGLEVVTVSNSKRTAQGVSGGQAPIDISLDELKVADYDGIVFIGGPGALKNLDNQTSYQIAQEAVEQNKILGAICISPVILAKAGVLQGKKATVWSSPLDKSPVKTLQENGANYQEEDIVVDGEVITGNGPAAAEKFGQAIVQRLTSSSE</sequence>
<dbReference type="EMBL" id="PEUX01000039">
    <property type="protein sequence ID" value="PIV10175.1"/>
    <property type="molecule type" value="Genomic_DNA"/>
</dbReference>
<dbReference type="GO" id="GO:0005737">
    <property type="term" value="C:cytoplasm"/>
    <property type="evidence" value="ECO:0007669"/>
    <property type="project" value="TreeGrafter"/>
</dbReference>
<dbReference type="Pfam" id="PF01965">
    <property type="entry name" value="DJ-1_PfpI"/>
    <property type="match status" value="1"/>
</dbReference>
<dbReference type="PROSITE" id="PS51257">
    <property type="entry name" value="PROKAR_LIPOPROTEIN"/>
    <property type="match status" value="1"/>
</dbReference>
<accession>A0A2M7BUH3</accession>
<gene>
    <name evidence="2" type="ORF">COS49_01955</name>
</gene>
<dbReference type="PANTHER" id="PTHR48094:SF12">
    <property type="entry name" value="PARKINSON DISEASE PROTEIN 7 HOMOLOG"/>
    <property type="match status" value="1"/>
</dbReference>
<proteinExistence type="predicted"/>
<dbReference type="InterPro" id="IPR050325">
    <property type="entry name" value="Prot/Nucl_acid_deglycase"/>
</dbReference>
<evidence type="ECO:0000313" key="2">
    <source>
        <dbReference type="EMBL" id="PIV10175.1"/>
    </source>
</evidence>
<evidence type="ECO:0000259" key="1">
    <source>
        <dbReference type="Pfam" id="PF01965"/>
    </source>
</evidence>
<comment type="caution">
    <text evidence="2">The sequence shown here is derived from an EMBL/GenBank/DDBJ whole genome shotgun (WGS) entry which is preliminary data.</text>
</comment>
<reference evidence="3" key="1">
    <citation type="submission" date="2017-09" db="EMBL/GenBank/DDBJ databases">
        <title>Depth-based differentiation of microbial function through sediment-hosted aquifers and enrichment of novel symbionts in the deep terrestrial subsurface.</title>
        <authorList>
            <person name="Probst A.J."/>
            <person name="Ladd B."/>
            <person name="Jarett J.K."/>
            <person name="Geller-Mcgrath D.E."/>
            <person name="Sieber C.M.K."/>
            <person name="Emerson J.B."/>
            <person name="Anantharaman K."/>
            <person name="Thomas B.C."/>
            <person name="Malmstrom R."/>
            <person name="Stieglmeier M."/>
            <person name="Klingl A."/>
            <person name="Woyke T."/>
            <person name="Ryan C.M."/>
            <person name="Banfield J.F."/>
        </authorList>
    </citation>
    <scope>NUCLEOTIDE SEQUENCE [LARGE SCALE GENOMIC DNA]</scope>
</reference>
<name>A0A2M7BUH3_9BACT</name>
<dbReference type="SUPFAM" id="SSF52317">
    <property type="entry name" value="Class I glutamine amidotransferase-like"/>
    <property type="match status" value="1"/>
</dbReference>
<protein>
    <submittedName>
        <fullName evidence="2">DJ-1 family protein</fullName>
    </submittedName>
</protein>
<organism evidence="2 3">
    <name type="scientific">Candidatus Portnoybacteria bacterium CG03_land_8_20_14_0_80_41_10</name>
    <dbReference type="NCBI Taxonomy" id="1974808"/>
    <lineage>
        <taxon>Bacteria</taxon>
        <taxon>Candidatus Portnoyibacteriota</taxon>
    </lineage>
</organism>
<dbReference type="InterPro" id="IPR002818">
    <property type="entry name" value="DJ-1/PfpI"/>
</dbReference>
<dbReference type="Proteomes" id="UP000229894">
    <property type="component" value="Unassembled WGS sequence"/>
</dbReference>
<dbReference type="Gene3D" id="3.40.50.880">
    <property type="match status" value="1"/>
</dbReference>
<evidence type="ECO:0000313" key="3">
    <source>
        <dbReference type="Proteomes" id="UP000229894"/>
    </source>
</evidence>
<dbReference type="PANTHER" id="PTHR48094">
    <property type="entry name" value="PROTEIN/NUCLEIC ACID DEGLYCASE DJ-1-RELATED"/>
    <property type="match status" value="1"/>
</dbReference>
<feature type="domain" description="DJ-1/PfpI" evidence="1">
    <location>
        <begin position="41"/>
        <end position="209"/>
    </location>
</feature>
<dbReference type="CDD" id="cd03135">
    <property type="entry name" value="GATase1_DJ-1"/>
    <property type="match status" value="1"/>
</dbReference>